<evidence type="ECO:0000313" key="7">
    <source>
        <dbReference type="Proteomes" id="UP001165085"/>
    </source>
</evidence>
<evidence type="ECO:0000313" key="6">
    <source>
        <dbReference type="EMBL" id="GMH71225.1"/>
    </source>
</evidence>
<feature type="compositionally biased region" description="Low complexity" evidence="3">
    <location>
        <begin position="153"/>
        <end position="164"/>
    </location>
</feature>
<keyword evidence="7" id="KW-1185">Reference proteome</keyword>
<dbReference type="InterPro" id="IPR018485">
    <property type="entry name" value="FGGY_C"/>
</dbReference>
<dbReference type="PANTHER" id="PTHR43095:SF2">
    <property type="entry name" value="GLUCONOKINASE"/>
    <property type="match status" value="1"/>
</dbReference>
<dbReference type="OrthoDB" id="1728974at2759"/>
<feature type="compositionally biased region" description="Basic and acidic residues" evidence="3">
    <location>
        <begin position="122"/>
        <end position="135"/>
    </location>
</feature>
<evidence type="ECO:0000256" key="1">
    <source>
        <dbReference type="ARBA" id="ARBA00022679"/>
    </source>
</evidence>
<feature type="compositionally biased region" description="Basic and acidic residues" evidence="3">
    <location>
        <begin position="55"/>
        <end position="66"/>
    </location>
</feature>
<sequence>MDSKSSALGLSFGVLGALTVAAVSARRGGRRGGILATNGESGALDLNGDLKMDLEKDEKKDEKTHNLDTALDSGAMDINNTVDTKSEPKTVTTGTQTRESNRSRMKEVSCTPLKSSPRKKKEQGLKENNMDEPMVKKTPLSKSNSKPKKKEQSTTTNATSSTQTPKKASQTVRVVSEDVGYFSKGLWCYRIDARRKLVGGALTDGGSAVEWWENMYGEKLSEEIVGEAMGKDDCGVIAVPFLEGERSVGWRDNANCTIYGMNRSTTKVDVLRAIFDSISFGICRILDEMVECDIVKRDDAVLVCSGGALEKNGLWRRLICDVSGFNLCDFGEGSATSRGVAILIKEDYEGRKYVPSPEQLEKDTVLTPNWTRHQLLREKMLKQGRLIEAVAEIW</sequence>
<feature type="region of interest" description="Disordered" evidence="3">
    <location>
        <begin position="55"/>
        <end position="170"/>
    </location>
</feature>
<dbReference type="Proteomes" id="UP001165085">
    <property type="component" value="Unassembled WGS sequence"/>
</dbReference>
<feature type="compositionally biased region" description="Polar residues" evidence="3">
    <location>
        <begin position="78"/>
        <end position="98"/>
    </location>
</feature>
<evidence type="ECO:0000256" key="3">
    <source>
        <dbReference type="SAM" id="MobiDB-lite"/>
    </source>
</evidence>
<dbReference type="SUPFAM" id="SSF53067">
    <property type="entry name" value="Actin-like ATPase domain"/>
    <property type="match status" value="1"/>
</dbReference>
<protein>
    <recommendedName>
        <fullName evidence="5">Carbohydrate kinase FGGY C-terminal domain-containing protein</fullName>
    </recommendedName>
</protein>
<proteinExistence type="predicted"/>
<evidence type="ECO:0000256" key="4">
    <source>
        <dbReference type="SAM" id="SignalP"/>
    </source>
</evidence>
<keyword evidence="4" id="KW-0732">Signal</keyword>
<dbReference type="PANTHER" id="PTHR43095">
    <property type="entry name" value="SUGAR KINASE"/>
    <property type="match status" value="1"/>
</dbReference>
<dbReference type="GO" id="GO:0016301">
    <property type="term" value="F:kinase activity"/>
    <property type="evidence" value="ECO:0007669"/>
    <property type="project" value="UniProtKB-KW"/>
</dbReference>
<dbReference type="GO" id="GO:0005975">
    <property type="term" value="P:carbohydrate metabolic process"/>
    <property type="evidence" value="ECO:0007669"/>
    <property type="project" value="InterPro"/>
</dbReference>
<dbReference type="Gene3D" id="3.30.420.40">
    <property type="match status" value="1"/>
</dbReference>
<feature type="domain" description="Carbohydrate kinase FGGY C-terminal" evidence="5">
    <location>
        <begin position="231"/>
        <end position="343"/>
    </location>
</feature>
<evidence type="ECO:0000259" key="5">
    <source>
        <dbReference type="Pfam" id="PF02782"/>
    </source>
</evidence>
<dbReference type="InterPro" id="IPR050406">
    <property type="entry name" value="FGGY_Carb_Kinase"/>
</dbReference>
<dbReference type="InterPro" id="IPR043129">
    <property type="entry name" value="ATPase_NBD"/>
</dbReference>
<dbReference type="Pfam" id="PF02782">
    <property type="entry name" value="FGGY_C"/>
    <property type="match status" value="1"/>
</dbReference>
<reference evidence="7" key="1">
    <citation type="journal article" date="2023" name="Commun. Biol.">
        <title>Genome analysis of Parmales, the sister group of diatoms, reveals the evolutionary specialization of diatoms from phago-mixotrophs to photoautotrophs.</title>
        <authorList>
            <person name="Ban H."/>
            <person name="Sato S."/>
            <person name="Yoshikawa S."/>
            <person name="Yamada K."/>
            <person name="Nakamura Y."/>
            <person name="Ichinomiya M."/>
            <person name="Sato N."/>
            <person name="Blanc-Mathieu R."/>
            <person name="Endo H."/>
            <person name="Kuwata A."/>
            <person name="Ogata H."/>
        </authorList>
    </citation>
    <scope>NUCLEOTIDE SEQUENCE [LARGE SCALE GENOMIC DNA]</scope>
    <source>
        <strain evidence="7">NIES 3701</strain>
    </source>
</reference>
<organism evidence="6 7">
    <name type="scientific">Triparma strigata</name>
    <dbReference type="NCBI Taxonomy" id="1606541"/>
    <lineage>
        <taxon>Eukaryota</taxon>
        <taxon>Sar</taxon>
        <taxon>Stramenopiles</taxon>
        <taxon>Ochrophyta</taxon>
        <taxon>Bolidophyceae</taxon>
        <taxon>Parmales</taxon>
        <taxon>Triparmaceae</taxon>
        <taxon>Triparma</taxon>
    </lineage>
</organism>
<feature type="chain" id="PRO_5040811425" description="Carbohydrate kinase FGGY C-terminal domain-containing protein" evidence="4">
    <location>
        <begin position="26"/>
        <end position="394"/>
    </location>
</feature>
<dbReference type="EMBL" id="BRXY01000146">
    <property type="protein sequence ID" value="GMH71225.1"/>
    <property type="molecule type" value="Genomic_DNA"/>
</dbReference>
<keyword evidence="2" id="KW-0418">Kinase</keyword>
<keyword evidence="1" id="KW-0808">Transferase</keyword>
<comment type="caution">
    <text evidence="6">The sequence shown here is derived from an EMBL/GenBank/DDBJ whole genome shotgun (WGS) entry which is preliminary data.</text>
</comment>
<dbReference type="AlphaFoldDB" id="A0A9W7EAQ7"/>
<name>A0A9W7EAQ7_9STRA</name>
<gene>
    <name evidence="6" type="ORF">TrST_g10485</name>
</gene>
<evidence type="ECO:0000256" key="2">
    <source>
        <dbReference type="ARBA" id="ARBA00022777"/>
    </source>
</evidence>
<feature type="signal peptide" evidence="4">
    <location>
        <begin position="1"/>
        <end position="25"/>
    </location>
</feature>
<accession>A0A9W7EAQ7</accession>